<gene>
    <name evidence="1" type="ORF">TAPDE_002082</name>
</gene>
<dbReference type="AlphaFoldDB" id="R4X8Z4"/>
<keyword evidence="2" id="KW-1185">Reference proteome</keyword>
<reference evidence="1 2" key="1">
    <citation type="journal article" date="2013" name="MBio">
        <title>Genome sequencing of the plant pathogen Taphrina deformans, the causal agent of peach leaf curl.</title>
        <authorList>
            <person name="Cisse O.H."/>
            <person name="Almeida J.M.G.C.F."/>
            <person name="Fonseca A."/>
            <person name="Kumar A.A."/>
            <person name="Salojaervi J."/>
            <person name="Overmyer K."/>
            <person name="Hauser P.M."/>
            <person name="Pagni M."/>
        </authorList>
    </citation>
    <scope>NUCLEOTIDE SEQUENCE [LARGE SCALE GENOMIC DNA]</scope>
    <source>
        <strain evidence="2">PYCC 5710 / ATCC 11124 / CBS 356.35 / IMI 108563 / JCM 9778 / NBRC 8474</strain>
    </source>
</reference>
<sequence length="419" mass="44885">MSSTTSYPQEKVELPAPVTAPARREGPGFLVTLLRCSVIFFGTLFLLDLFAEEPASHRAVKGCMGAMERHGRDHHHGQHPFPPVHKWKPFQGISHFELEPEIATGLTIKGAKTFGKIVFETSKLSDKVVIDLDVKTSKTDKNSEVTVVNDNGYITVNAPDTGRLKTFASAKIQIPSNLFGTYGLPKFEVDVPQHLVDLSGLPESLEIGELIVRVAKGFVKAGPVHTNTTQLTVVKGGLRGALTSARESTNIDVANGNVTVDITKISSGSEGSSTIHLGDGDLKGTFSVYNSTTIDVAKGSIYVTVDFADAETRAELSTKIASGDARVFVNSIAAERTFDAYHTSISGSQLITYPENFQGTVTSRNLVGNIKLAGKDLAVEKTLAGRVGKKGDSERNSVSVKAAKGDLDILIGDEVEDDE</sequence>
<dbReference type="VEuPathDB" id="FungiDB:TAPDE_002082"/>
<dbReference type="Proteomes" id="UP000013776">
    <property type="component" value="Unassembled WGS sequence"/>
</dbReference>
<accession>R4X8Z4</accession>
<dbReference type="EMBL" id="CAHR02000071">
    <property type="protein sequence ID" value="CCG82139.1"/>
    <property type="molecule type" value="Genomic_DNA"/>
</dbReference>
<proteinExistence type="predicted"/>
<organism evidence="1 2">
    <name type="scientific">Taphrina deformans (strain PYCC 5710 / ATCC 11124 / CBS 356.35 / IMI 108563 / JCM 9778 / NBRC 8474)</name>
    <name type="common">Peach leaf curl fungus</name>
    <name type="synonym">Lalaria deformans</name>
    <dbReference type="NCBI Taxonomy" id="1097556"/>
    <lineage>
        <taxon>Eukaryota</taxon>
        <taxon>Fungi</taxon>
        <taxon>Dikarya</taxon>
        <taxon>Ascomycota</taxon>
        <taxon>Taphrinomycotina</taxon>
        <taxon>Taphrinomycetes</taxon>
        <taxon>Taphrinales</taxon>
        <taxon>Taphrinaceae</taxon>
        <taxon>Taphrina</taxon>
    </lineage>
</organism>
<protein>
    <recommendedName>
        <fullName evidence="3">Adhesin domain-containing protein</fullName>
    </recommendedName>
</protein>
<evidence type="ECO:0008006" key="3">
    <source>
        <dbReference type="Google" id="ProtNLM"/>
    </source>
</evidence>
<name>R4X8Z4_TAPDE</name>
<evidence type="ECO:0000313" key="1">
    <source>
        <dbReference type="EMBL" id="CCG82139.1"/>
    </source>
</evidence>
<dbReference type="OrthoDB" id="3539644at2759"/>
<dbReference type="eggNOG" id="ENOG502SMI0">
    <property type="taxonomic scope" value="Eukaryota"/>
</dbReference>
<evidence type="ECO:0000313" key="2">
    <source>
        <dbReference type="Proteomes" id="UP000013776"/>
    </source>
</evidence>
<comment type="caution">
    <text evidence="1">The sequence shown here is derived from an EMBL/GenBank/DDBJ whole genome shotgun (WGS) entry which is preliminary data.</text>
</comment>